<organism evidence="1 2">
    <name type="scientific">Methanoplanus limicola DSM 2279</name>
    <dbReference type="NCBI Taxonomy" id="937775"/>
    <lineage>
        <taxon>Archaea</taxon>
        <taxon>Methanobacteriati</taxon>
        <taxon>Methanobacteriota</taxon>
        <taxon>Stenosarchaea group</taxon>
        <taxon>Methanomicrobia</taxon>
        <taxon>Methanomicrobiales</taxon>
        <taxon>Methanomicrobiaceae</taxon>
        <taxon>Methanoplanus</taxon>
    </lineage>
</organism>
<evidence type="ECO:0000313" key="2">
    <source>
        <dbReference type="Proteomes" id="UP000005741"/>
    </source>
</evidence>
<dbReference type="AlphaFoldDB" id="H1YZG5"/>
<evidence type="ECO:0000313" key="1">
    <source>
        <dbReference type="EMBL" id="EHQ36074.1"/>
    </source>
</evidence>
<dbReference type="Proteomes" id="UP000005741">
    <property type="component" value="Chromosome"/>
</dbReference>
<proteinExistence type="predicted"/>
<sequence>MGFWVQAPGVDYSRCSIDTAKVQYPGVTAGRKVLWQTRDENSGILNLE</sequence>
<dbReference type="STRING" id="937775.Metlim_1985"/>
<accession>H1YZG5</accession>
<keyword evidence="2" id="KW-1185">Reference proteome</keyword>
<dbReference type="InParanoid" id="H1YZG5"/>
<dbReference type="EMBL" id="CM001436">
    <property type="protein sequence ID" value="EHQ36074.1"/>
    <property type="molecule type" value="Genomic_DNA"/>
</dbReference>
<dbReference type="HOGENOM" id="CLU_3147984_0_0_2"/>
<gene>
    <name evidence="1" type="ORF">Metlim_1985</name>
</gene>
<name>H1YZG5_9EURY</name>
<protein>
    <submittedName>
        <fullName evidence="1">Uncharacterized protein</fullName>
    </submittedName>
</protein>
<reference evidence="1 2" key="1">
    <citation type="submission" date="2011-10" db="EMBL/GenBank/DDBJ databases">
        <title>The Improved High-Quality Draft genome of Methanoplanus limicola DSM 2279.</title>
        <authorList>
            <consortium name="US DOE Joint Genome Institute (JGI-PGF)"/>
            <person name="Lucas S."/>
            <person name="Copeland A."/>
            <person name="Lapidus A."/>
            <person name="Glavina del Rio T."/>
            <person name="Dalin E."/>
            <person name="Tice H."/>
            <person name="Bruce D."/>
            <person name="Goodwin L."/>
            <person name="Pitluck S."/>
            <person name="Peters L."/>
            <person name="Mikhailova N."/>
            <person name="Lu M."/>
            <person name="Kyrpides N."/>
            <person name="Mavromatis K."/>
            <person name="Ivanova N."/>
            <person name="Markowitz V."/>
            <person name="Cheng J.-F."/>
            <person name="Hugenholtz P."/>
            <person name="Woyke T."/>
            <person name="Wu D."/>
            <person name="Wirth R."/>
            <person name="Brambilla E.-M."/>
            <person name="Klenk H.-P."/>
            <person name="Eisen J.A."/>
        </authorList>
    </citation>
    <scope>NUCLEOTIDE SEQUENCE [LARGE SCALE GENOMIC DNA]</scope>
    <source>
        <strain evidence="1 2">DSM 2279</strain>
    </source>
</reference>